<dbReference type="SUPFAM" id="SSF48452">
    <property type="entry name" value="TPR-like"/>
    <property type="match status" value="1"/>
</dbReference>
<evidence type="ECO:0000256" key="3">
    <source>
        <dbReference type="PROSITE-ProRule" id="PRU00339"/>
    </source>
</evidence>
<keyword evidence="1" id="KW-0677">Repeat</keyword>
<dbReference type="Pfam" id="PF13424">
    <property type="entry name" value="TPR_12"/>
    <property type="match status" value="1"/>
</dbReference>
<dbReference type="PROSITE" id="PS50005">
    <property type="entry name" value="TPR"/>
    <property type="match status" value="1"/>
</dbReference>
<evidence type="ECO:0000256" key="4">
    <source>
        <dbReference type="SAM" id="MobiDB-lite"/>
    </source>
</evidence>
<feature type="repeat" description="TPR" evidence="3">
    <location>
        <begin position="116"/>
        <end position="149"/>
    </location>
</feature>
<dbReference type="PANTHER" id="PTHR45641">
    <property type="entry name" value="TETRATRICOPEPTIDE REPEAT PROTEIN (AFU_ORTHOLOGUE AFUA_6G03870)"/>
    <property type="match status" value="1"/>
</dbReference>
<dbReference type="InterPro" id="IPR019734">
    <property type="entry name" value="TPR_rpt"/>
</dbReference>
<reference evidence="5 6" key="1">
    <citation type="submission" date="2020-08" db="EMBL/GenBank/DDBJ databases">
        <title>Bridging the membrane lipid divide: bacteria of the FCB group superphylum have the potential to synthesize archaeal ether lipids.</title>
        <authorList>
            <person name="Villanueva L."/>
            <person name="Von Meijenfeldt F.A.B."/>
            <person name="Westbye A.B."/>
            <person name="Yadav S."/>
            <person name="Hopmans E.C."/>
            <person name="Dutilh B.E."/>
            <person name="Sinninghe Damste J.S."/>
        </authorList>
    </citation>
    <scope>NUCLEOTIDE SEQUENCE [LARGE SCALE GENOMIC DNA]</scope>
    <source>
        <strain evidence="5">NIOZ-UU36</strain>
    </source>
</reference>
<dbReference type="SMART" id="SM00028">
    <property type="entry name" value="TPR"/>
    <property type="match status" value="2"/>
</dbReference>
<dbReference type="Gene3D" id="1.25.40.10">
    <property type="entry name" value="Tetratricopeptide repeat domain"/>
    <property type="match status" value="1"/>
</dbReference>
<accession>A0A8J6NQZ4</accession>
<protein>
    <submittedName>
        <fullName evidence="5">Tetratricopeptide repeat protein</fullName>
    </submittedName>
</protein>
<evidence type="ECO:0000313" key="6">
    <source>
        <dbReference type="Proteomes" id="UP000614469"/>
    </source>
</evidence>
<gene>
    <name evidence="5" type="ORF">H8E29_15955</name>
</gene>
<name>A0A8J6NQZ4_9CHLR</name>
<feature type="compositionally biased region" description="Gly residues" evidence="4">
    <location>
        <begin position="262"/>
        <end position="289"/>
    </location>
</feature>
<dbReference type="PROSITE" id="PS51257">
    <property type="entry name" value="PROKAR_LIPOPROTEIN"/>
    <property type="match status" value="1"/>
</dbReference>
<dbReference type="InterPro" id="IPR011990">
    <property type="entry name" value="TPR-like_helical_dom_sf"/>
</dbReference>
<comment type="caution">
    <text evidence="5">The sequence shown here is derived from an EMBL/GenBank/DDBJ whole genome shotgun (WGS) entry which is preliminary data.</text>
</comment>
<dbReference type="EMBL" id="JACNJN010000189">
    <property type="protein sequence ID" value="MBC8336757.1"/>
    <property type="molecule type" value="Genomic_DNA"/>
</dbReference>
<evidence type="ECO:0000256" key="2">
    <source>
        <dbReference type="ARBA" id="ARBA00022803"/>
    </source>
</evidence>
<evidence type="ECO:0000256" key="1">
    <source>
        <dbReference type="ARBA" id="ARBA00022737"/>
    </source>
</evidence>
<feature type="region of interest" description="Disordered" evidence="4">
    <location>
        <begin position="262"/>
        <end position="298"/>
    </location>
</feature>
<dbReference type="AlphaFoldDB" id="A0A8J6NQZ4"/>
<keyword evidence="2 3" id="KW-0802">TPR repeat</keyword>
<organism evidence="5 6">
    <name type="scientific">Candidatus Desulfolinea nitratireducens</name>
    <dbReference type="NCBI Taxonomy" id="2841698"/>
    <lineage>
        <taxon>Bacteria</taxon>
        <taxon>Bacillati</taxon>
        <taxon>Chloroflexota</taxon>
        <taxon>Anaerolineae</taxon>
        <taxon>Anaerolineales</taxon>
        <taxon>Anaerolineales incertae sedis</taxon>
        <taxon>Candidatus Desulfolinea</taxon>
    </lineage>
</organism>
<dbReference type="PANTHER" id="PTHR45641:SF19">
    <property type="entry name" value="NEPHROCYSTIN-3"/>
    <property type="match status" value="1"/>
</dbReference>
<sequence>MKPFIINLIILGSLIIISGCNATNPLDVQEQLGSLNTQAAQAYQDRDYAAAIIPAQEATLLSRAEFGPNHPQTLSNQTHLSLLYVMLGQFDSSESLYESELHINRRVFGPNHPKTLISLNNLAIDYVSLGRYKEAGLLFEEALRINENSDIHRVTTLNNLAYLYLLQDRMDEVEPIYQEVQKVLRNGGALVDPAAFVGQDKITWVASIITDSGEGDGGRAIDCSMFNGGTGPFNPDPETGGDMAQCGPFGTMPTYGMWGGWGSGDGFGGGDGGTPDLPGGGGDGGGGEPPGFPDEDRERLPIGIEEDFNGCASQAPGSGRDNCCSHTASDCAAACPVEPPGGYLTCTWACEDAEPICKAGDDL</sequence>
<proteinExistence type="predicted"/>
<dbReference type="Proteomes" id="UP000614469">
    <property type="component" value="Unassembled WGS sequence"/>
</dbReference>
<evidence type="ECO:0000313" key="5">
    <source>
        <dbReference type="EMBL" id="MBC8336757.1"/>
    </source>
</evidence>